<dbReference type="InterPro" id="IPR006311">
    <property type="entry name" value="TAT_signal"/>
</dbReference>
<evidence type="ECO:0000256" key="1">
    <source>
        <dbReference type="ARBA" id="ARBA00004418"/>
    </source>
</evidence>
<reference evidence="6 7" key="1">
    <citation type="submission" date="2021-03" db="EMBL/GenBank/DDBJ databases">
        <title>Genomic Encyclopedia of Type Strains, Phase III (KMG-III): the genomes of soil and plant-associated and newly described type strains.</title>
        <authorList>
            <person name="Whitman W."/>
        </authorList>
    </citation>
    <scope>NUCLEOTIDE SEQUENCE [LARGE SCALE GENOMIC DNA]</scope>
    <source>
        <strain evidence="6 7">IMMIB AFH-6</strain>
    </source>
</reference>
<dbReference type="SUPFAM" id="SSF53850">
    <property type="entry name" value="Periplasmic binding protein-like II"/>
    <property type="match status" value="1"/>
</dbReference>
<dbReference type="Gene3D" id="3.10.105.10">
    <property type="entry name" value="Dipeptide-binding Protein, Domain 3"/>
    <property type="match status" value="1"/>
</dbReference>
<dbReference type="Pfam" id="PF00496">
    <property type="entry name" value="SBP_bac_5"/>
    <property type="match status" value="1"/>
</dbReference>
<dbReference type="EMBL" id="JAGINP010000024">
    <property type="protein sequence ID" value="MBP2295761.1"/>
    <property type="molecule type" value="Genomic_DNA"/>
</dbReference>
<keyword evidence="7" id="KW-1185">Reference proteome</keyword>
<evidence type="ECO:0000313" key="7">
    <source>
        <dbReference type="Proteomes" id="UP000781958"/>
    </source>
</evidence>
<comment type="subcellular location">
    <subcellularLocation>
        <location evidence="1">Periplasm</location>
    </subcellularLocation>
</comment>
<dbReference type="PANTHER" id="PTHR30290:SF10">
    <property type="entry name" value="PERIPLASMIC OLIGOPEPTIDE-BINDING PROTEIN-RELATED"/>
    <property type="match status" value="1"/>
</dbReference>
<proteinExistence type="inferred from homology"/>
<dbReference type="Gene3D" id="3.90.76.10">
    <property type="entry name" value="Dipeptide-binding Protein, Domain 1"/>
    <property type="match status" value="1"/>
</dbReference>
<organism evidence="6 7">
    <name type="scientific">Azospirillum rugosum</name>
    <dbReference type="NCBI Taxonomy" id="416170"/>
    <lineage>
        <taxon>Bacteria</taxon>
        <taxon>Pseudomonadati</taxon>
        <taxon>Pseudomonadota</taxon>
        <taxon>Alphaproteobacteria</taxon>
        <taxon>Rhodospirillales</taxon>
        <taxon>Azospirillaceae</taxon>
        <taxon>Azospirillum</taxon>
    </lineage>
</organism>
<sequence>MTSGFGKGFEGLGLTGDIGRRQLLKAGAAVGLGIGASALLPGASAFAAEVPKKGGRLKLGLAGGQTTNTLDQARGGFGSPVERTINYTLYNTLVEIAPNGQAVPEIAESWDIGPGAKSWVFNIRKGVTFHNGKEMTADDVVHSLRRHMGADTKSGAAGLLKEIESIEKVDKHQVRVQHATGNADLHYILSDYHLAIVPAETTTVDGVGTGGYVLQTYEPGVRFVAKRNPNYWKEGRAHVDEVEFVVVNDDAARLSALQSGEVHGINRLDPKTVALLGRAPGLRIINSAGTAYYVINMRADRAPFDNKDLRLALKYAINREQMLDRLLRGYGTVGNDHPIAKSMPFFDAKLPQRTQDLDKAKFHFKKSGHSGALDLRTSTAAFSSAIDMAVLLKMQAAEAGIDINVVREPQDGYWENVWRSKEFMISYWTGRAVPDQIFTTAYYSKAAWNDTHWRNDSFDSLLLAARTELDNAKRAGMYAEMQAIMQDDSGAIVPMFNNFLDGMRDAVKGDLTASNMELAGCRIAERCWLA</sequence>
<evidence type="ECO:0000259" key="5">
    <source>
        <dbReference type="Pfam" id="PF00496"/>
    </source>
</evidence>
<keyword evidence="3" id="KW-0813">Transport</keyword>
<dbReference type="InterPro" id="IPR030678">
    <property type="entry name" value="Peptide/Ni-bd"/>
</dbReference>
<comment type="caution">
    <text evidence="6">The sequence shown here is derived from an EMBL/GenBank/DDBJ whole genome shotgun (WGS) entry which is preliminary data.</text>
</comment>
<feature type="domain" description="Solute-binding protein family 5" evidence="5">
    <location>
        <begin position="102"/>
        <end position="449"/>
    </location>
</feature>
<dbReference type="PANTHER" id="PTHR30290">
    <property type="entry name" value="PERIPLASMIC BINDING COMPONENT OF ABC TRANSPORTER"/>
    <property type="match status" value="1"/>
</dbReference>
<name>A0ABS4ST65_9PROT</name>
<keyword evidence="4" id="KW-0732">Signal</keyword>
<gene>
    <name evidence="6" type="ORF">J2851_005574</name>
</gene>
<accession>A0ABS4ST65</accession>
<evidence type="ECO:0000256" key="4">
    <source>
        <dbReference type="ARBA" id="ARBA00022729"/>
    </source>
</evidence>
<dbReference type="InterPro" id="IPR039424">
    <property type="entry name" value="SBP_5"/>
</dbReference>
<comment type="similarity">
    <text evidence="2">Belongs to the bacterial solute-binding protein 5 family.</text>
</comment>
<dbReference type="RefSeq" id="WP_209770391.1">
    <property type="nucleotide sequence ID" value="NZ_JAGINP010000024.1"/>
</dbReference>
<dbReference type="PROSITE" id="PS51318">
    <property type="entry name" value="TAT"/>
    <property type="match status" value="1"/>
</dbReference>
<dbReference type="InterPro" id="IPR000914">
    <property type="entry name" value="SBP_5_dom"/>
</dbReference>
<evidence type="ECO:0000256" key="3">
    <source>
        <dbReference type="ARBA" id="ARBA00022448"/>
    </source>
</evidence>
<dbReference type="Proteomes" id="UP000781958">
    <property type="component" value="Unassembled WGS sequence"/>
</dbReference>
<protein>
    <submittedName>
        <fullName evidence="6">Peptide/nickel transport system substrate-binding protein</fullName>
    </submittedName>
</protein>
<dbReference type="PIRSF" id="PIRSF002741">
    <property type="entry name" value="MppA"/>
    <property type="match status" value="1"/>
</dbReference>
<evidence type="ECO:0000256" key="2">
    <source>
        <dbReference type="ARBA" id="ARBA00005695"/>
    </source>
</evidence>
<dbReference type="Gene3D" id="3.40.190.10">
    <property type="entry name" value="Periplasmic binding protein-like II"/>
    <property type="match status" value="1"/>
</dbReference>
<dbReference type="CDD" id="cd08503">
    <property type="entry name" value="PBP2_NikA_DppA_OppA_like_17"/>
    <property type="match status" value="1"/>
</dbReference>
<evidence type="ECO:0000313" key="6">
    <source>
        <dbReference type="EMBL" id="MBP2295761.1"/>
    </source>
</evidence>